<dbReference type="OrthoDB" id="9803892at2"/>
<evidence type="ECO:0000313" key="3">
    <source>
        <dbReference type="Proteomes" id="UP000051820"/>
    </source>
</evidence>
<comment type="caution">
    <text evidence="2">The sequence shown here is derived from an EMBL/GenBank/DDBJ whole genome shotgun (WGS) entry which is preliminary data.</text>
</comment>
<dbReference type="Gene3D" id="3.40.50.720">
    <property type="entry name" value="NAD(P)-binding Rossmann-like Domain"/>
    <property type="match status" value="1"/>
</dbReference>
<dbReference type="SUPFAM" id="SSF51735">
    <property type="entry name" value="NAD(P)-binding Rossmann-fold domains"/>
    <property type="match status" value="1"/>
</dbReference>
<dbReference type="Proteomes" id="UP000051820">
    <property type="component" value="Unassembled WGS sequence"/>
</dbReference>
<reference evidence="2 3" key="1">
    <citation type="journal article" date="2015" name="Genome Announc.">
        <title>Expanding the biotechnology potential of lactobacilli through comparative genomics of 213 strains and associated genera.</title>
        <authorList>
            <person name="Sun Z."/>
            <person name="Harris H.M."/>
            <person name="McCann A."/>
            <person name="Guo C."/>
            <person name="Argimon S."/>
            <person name="Zhang W."/>
            <person name="Yang X."/>
            <person name="Jeffery I.B."/>
            <person name="Cooney J.C."/>
            <person name="Kagawa T.F."/>
            <person name="Liu W."/>
            <person name="Song Y."/>
            <person name="Salvetti E."/>
            <person name="Wrobel A."/>
            <person name="Rasinkangas P."/>
            <person name="Parkhill J."/>
            <person name="Rea M.C."/>
            <person name="O'Sullivan O."/>
            <person name="Ritari J."/>
            <person name="Douillard F.P."/>
            <person name="Paul Ross R."/>
            <person name="Yang R."/>
            <person name="Briner A.E."/>
            <person name="Felis G.E."/>
            <person name="de Vos W.M."/>
            <person name="Barrangou R."/>
            <person name="Klaenhammer T.R."/>
            <person name="Caufield P.W."/>
            <person name="Cui Y."/>
            <person name="Zhang H."/>
            <person name="O'Toole P.W."/>
        </authorList>
    </citation>
    <scope>NUCLEOTIDE SEQUENCE [LARGE SCALE GENOMIC DNA]</scope>
    <source>
        <strain evidence="2 3">DSM 5007</strain>
    </source>
</reference>
<proteinExistence type="predicted"/>
<dbReference type="GO" id="GO:0004074">
    <property type="term" value="F:biliverdin reductase [NAD(P)H] activity"/>
    <property type="evidence" value="ECO:0007669"/>
    <property type="project" value="TreeGrafter"/>
</dbReference>
<dbReference type="eggNOG" id="COG0702">
    <property type="taxonomic scope" value="Bacteria"/>
</dbReference>
<keyword evidence="3" id="KW-1185">Reference proteome</keyword>
<feature type="domain" description="NAD(P)-binding" evidence="1">
    <location>
        <begin position="8"/>
        <end position="190"/>
    </location>
</feature>
<name>A0A0R1W4H6_9LACO</name>
<evidence type="ECO:0000259" key="1">
    <source>
        <dbReference type="Pfam" id="PF13460"/>
    </source>
</evidence>
<dbReference type="InterPro" id="IPR036291">
    <property type="entry name" value="NAD(P)-bd_dom_sf"/>
</dbReference>
<protein>
    <submittedName>
        <fullName evidence="2">Saccharopine dehydrogenase related protein</fullName>
    </submittedName>
</protein>
<dbReference type="Pfam" id="PF13460">
    <property type="entry name" value="NAD_binding_10"/>
    <property type="match status" value="1"/>
</dbReference>
<dbReference type="PANTHER" id="PTHR43355">
    <property type="entry name" value="FLAVIN REDUCTASE (NADPH)"/>
    <property type="match status" value="1"/>
</dbReference>
<sequence length="204" mass="22415">MKKVLILGAGGNIAQFVEQELADKADLTLYLRSPRKLAKQYGTVVTGDAFDHEQLVKTMKGQDIIFSNLGWQHMADMATEVTTAAQEAGVKRLIWIATAGIYDEIPAADQEEIRAMFGSADDPTTYFGDERVGADIVDASELITTIIRPNTLTDAEEVEPVLVTKRDEEIRGNAISRKTVAHFVSDLILNDGQYLNDSIAISKK</sequence>
<dbReference type="InterPro" id="IPR051606">
    <property type="entry name" value="Polyketide_Oxido-like"/>
</dbReference>
<organism evidence="2 3">
    <name type="scientific">Paucilactobacillus suebicus DSM 5007 = KCTC 3549</name>
    <dbReference type="NCBI Taxonomy" id="1423807"/>
    <lineage>
        <taxon>Bacteria</taxon>
        <taxon>Bacillati</taxon>
        <taxon>Bacillota</taxon>
        <taxon>Bacilli</taxon>
        <taxon>Lactobacillales</taxon>
        <taxon>Lactobacillaceae</taxon>
        <taxon>Paucilactobacillus</taxon>
    </lineage>
</organism>
<dbReference type="RefSeq" id="WP_010621066.1">
    <property type="nucleotide sequence ID" value="NZ_AZGF01000025.1"/>
</dbReference>
<dbReference type="PANTHER" id="PTHR43355:SF2">
    <property type="entry name" value="FLAVIN REDUCTASE (NADPH)"/>
    <property type="match status" value="1"/>
</dbReference>
<dbReference type="InterPro" id="IPR016040">
    <property type="entry name" value="NAD(P)-bd_dom"/>
</dbReference>
<evidence type="ECO:0000313" key="2">
    <source>
        <dbReference type="EMBL" id="KRM10804.1"/>
    </source>
</evidence>
<dbReference type="STRING" id="1423807.FD16_GL001105"/>
<dbReference type="PATRIC" id="fig|1423807.3.peg.1125"/>
<accession>A0A0R1W4H6</accession>
<dbReference type="AlphaFoldDB" id="A0A0R1W4H6"/>
<dbReference type="GO" id="GO:0042602">
    <property type="term" value="F:riboflavin reductase (NADPH) activity"/>
    <property type="evidence" value="ECO:0007669"/>
    <property type="project" value="TreeGrafter"/>
</dbReference>
<dbReference type="EMBL" id="AZGF01000025">
    <property type="protein sequence ID" value="KRM10804.1"/>
    <property type="molecule type" value="Genomic_DNA"/>
</dbReference>
<gene>
    <name evidence="2" type="ORF">FD16_GL001105</name>
</gene>